<sequence length="341" mass="38066">MNTIKSLFLLSSLAVTTTAIAELEPFTDDDLSNINGAGISFYTDNLSLDTTSDDPDKAGKIVINTNEFNEITLKNLQINKSGTTTKYSEGASIGSLENPLTFRIVEKVMPDGQRRDVAILDMPENADALDIRYDSYFRPILVDENGMRSSTPNERLFAQMELEGTHLNGSHIELWATEEEGISLATNLSLEVDSLNISADSDSKASIKGLKLTNLRNGSIFQPLHLRIVEEPSYYLPEGTSELQMKMVSTLQLEVAPLTPELATLLYTNPEDDELYSAEEYRTTLTDISIQQLNFKNQQITGYLDGIPQYAFIPQNPNENVMDIQGMEIQSMRVTFHDLPY</sequence>
<accession>A0A1X7APC3</accession>
<feature type="chain" id="PRO_5012688210" evidence="1">
    <location>
        <begin position="22"/>
        <end position="341"/>
    </location>
</feature>
<feature type="signal peptide" evidence="1">
    <location>
        <begin position="1"/>
        <end position="21"/>
    </location>
</feature>
<name>A0A1X7APC3_9GAMM</name>
<gene>
    <name evidence="2" type="ORF">EHSB41UT_03945</name>
</gene>
<dbReference type="Proteomes" id="UP000196573">
    <property type="component" value="Unassembled WGS sequence"/>
</dbReference>
<dbReference type="EMBL" id="FWPT01000011">
    <property type="protein sequence ID" value="SMA50154.1"/>
    <property type="molecule type" value="Genomic_DNA"/>
</dbReference>
<keyword evidence="1" id="KW-0732">Signal</keyword>
<reference evidence="2 3" key="1">
    <citation type="submission" date="2017-03" db="EMBL/GenBank/DDBJ databases">
        <authorList>
            <person name="Afonso C.L."/>
            <person name="Miller P.J."/>
            <person name="Scott M.A."/>
            <person name="Spackman E."/>
            <person name="Goraichik I."/>
            <person name="Dimitrov K.M."/>
            <person name="Suarez D.L."/>
            <person name="Swayne D.E."/>
        </authorList>
    </citation>
    <scope>NUCLEOTIDE SEQUENCE [LARGE SCALE GENOMIC DNA]</scope>
    <source>
        <strain evidence="2">SB41UT1</strain>
    </source>
</reference>
<evidence type="ECO:0000313" key="2">
    <source>
        <dbReference type="EMBL" id="SMA50154.1"/>
    </source>
</evidence>
<dbReference type="AlphaFoldDB" id="A0A1X7APC3"/>
<proteinExistence type="predicted"/>
<evidence type="ECO:0000313" key="3">
    <source>
        <dbReference type="Proteomes" id="UP000196573"/>
    </source>
</evidence>
<organism evidence="2 3">
    <name type="scientific">Parendozoicomonas haliclonae</name>
    <dbReference type="NCBI Taxonomy" id="1960125"/>
    <lineage>
        <taxon>Bacteria</taxon>
        <taxon>Pseudomonadati</taxon>
        <taxon>Pseudomonadota</taxon>
        <taxon>Gammaproteobacteria</taxon>
        <taxon>Oceanospirillales</taxon>
        <taxon>Endozoicomonadaceae</taxon>
        <taxon>Parendozoicomonas</taxon>
    </lineage>
</organism>
<keyword evidence="3" id="KW-1185">Reference proteome</keyword>
<evidence type="ECO:0000256" key="1">
    <source>
        <dbReference type="SAM" id="SignalP"/>
    </source>
</evidence>
<protein>
    <submittedName>
        <fullName evidence="2">Uncharacterized protein</fullName>
    </submittedName>
</protein>
<dbReference type="OrthoDB" id="6115011at2"/>
<dbReference type="RefSeq" id="WP_087112601.1">
    <property type="nucleotide sequence ID" value="NZ_CBCSCN010000013.1"/>
</dbReference>